<keyword evidence="4" id="KW-1185">Reference proteome</keyword>
<evidence type="ECO:0000256" key="1">
    <source>
        <dbReference type="SAM" id="MobiDB-lite"/>
    </source>
</evidence>
<reference evidence="4" key="1">
    <citation type="journal article" date="2014" name="FEMS Microbiol. Lett.">
        <title>Draft Genomic DNA Sequence of the Facultatively Methylotrophic Bacterium Acidomonas methanolica type strain MB58.</title>
        <authorList>
            <person name="Higashiura N."/>
            <person name="Hadano H."/>
            <person name="Hirakawa H."/>
            <person name="Matsutani M."/>
            <person name="Takabe S."/>
            <person name="Matsushita K."/>
            <person name="Azuma Y."/>
        </authorList>
    </citation>
    <scope>NUCLEOTIDE SEQUENCE [LARGE SCALE GENOMIC DNA]</scope>
    <source>
        <strain evidence="4">MB58</strain>
    </source>
</reference>
<sequence length="277" mass="28840">MRFRQSVRSGAAIAALILSAAALPAQAQEGLRVIDASGHQIGVLIPSPEAAPISSLPDTDLAVFAALDRMMAREMAIMEAADNEMAAQLNAERRAMPVAQDQSGDGSTGHEGVAWQTFSAVSIGGRGASCTRTVTMTSNGTSAPVVHTTSTGGSACAALLAPGPVSTQSPPEPSRSALRTLIPAVDMRATGSDEARCMGTMRIAELESAGLTGTMRAFVGREWRFSAIFRALTTRRQSHAASWARQGCCSGMRTTGQRALQHARKDEAPSENGLGTS</sequence>
<accession>A0A023D8W4</accession>
<evidence type="ECO:0000256" key="2">
    <source>
        <dbReference type="SAM" id="SignalP"/>
    </source>
</evidence>
<keyword evidence="2" id="KW-0732">Signal</keyword>
<organism evidence="3 4">
    <name type="scientific">Acidomonas methanolica NBRC 104435</name>
    <dbReference type="NCBI Taxonomy" id="1231351"/>
    <lineage>
        <taxon>Bacteria</taxon>
        <taxon>Pseudomonadati</taxon>
        <taxon>Pseudomonadota</taxon>
        <taxon>Alphaproteobacteria</taxon>
        <taxon>Acetobacterales</taxon>
        <taxon>Acetobacteraceae</taxon>
        <taxon>Acidomonas</taxon>
    </lineage>
</organism>
<reference evidence="3 4" key="2">
    <citation type="journal article" date="2014" name="FEMS Microbiol. Lett.">
        <title>Draft genomic DNA sequence of the facultatively methylotrophic bacterium Acidomonas methanolica type strain MB58.</title>
        <authorList>
            <person name="Higashiura N."/>
            <person name="Hadano H."/>
            <person name="Hirakawa H."/>
            <person name="Matsutani M."/>
            <person name="Takabe S."/>
            <person name="Matsushita K."/>
            <person name="Azuma Y."/>
        </authorList>
    </citation>
    <scope>NUCLEOTIDE SEQUENCE [LARGE SCALE GENOMIC DNA]</scope>
    <source>
        <strain evidence="3 4">MB58</strain>
    </source>
</reference>
<feature type="chain" id="PRO_5030001478" evidence="2">
    <location>
        <begin position="28"/>
        <end position="277"/>
    </location>
</feature>
<dbReference type="EMBL" id="BAND01000111">
    <property type="protein sequence ID" value="GAJ30221.1"/>
    <property type="molecule type" value="Genomic_DNA"/>
</dbReference>
<proteinExistence type="predicted"/>
<dbReference type="AlphaFoldDB" id="A0A023D8W4"/>
<evidence type="ECO:0000313" key="3">
    <source>
        <dbReference type="EMBL" id="GAJ30221.1"/>
    </source>
</evidence>
<gene>
    <name evidence="3" type="ORF">Amme_112_009</name>
</gene>
<feature type="region of interest" description="Disordered" evidence="1">
    <location>
        <begin position="255"/>
        <end position="277"/>
    </location>
</feature>
<name>A0A023D8W4_ACIMT</name>
<evidence type="ECO:0000313" key="4">
    <source>
        <dbReference type="Proteomes" id="UP000019760"/>
    </source>
</evidence>
<comment type="caution">
    <text evidence="3">The sequence shown here is derived from an EMBL/GenBank/DDBJ whole genome shotgun (WGS) entry which is preliminary data.</text>
</comment>
<protein>
    <submittedName>
        <fullName evidence="3">Uncharacterized protein</fullName>
    </submittedName>
</protein>
<feature type="signal peptide" evidence="2">
    <location>
        <begin position="1"/>
        <end position="27"/>
    </location>
</feature>
<dbReference type="Proteomes" id="UP000019760">
    <property type="component" value="Unassembled WGS sequence"/>
</dbReference>